<feature type="compositionally biased region" description="Basic and acidic residues" evidence="1">
    <location>
        <begin position="410"/>
        <end position="431"/>
    </location>
</feature>
<gene>
    <name evidence="2" type="ORF">HPB51_025409</name>
</gene>
<evidence type="ECO:0000313" key="2">
    <source>
        <dbReference type="EMBL" id="KAH8010138.1"/>
    </source>
</evidence>
<dbReference type="Proteomes" id="UP000821866">
    <property type="component" value="Chromosome 9"/>
</dbReference>
<feature type="region of interest" description="Disordered" evidence="1">
    <location>
        <begin position="380"/>
        <end position="455"/>
    </location>
</feature>
<name>A0A9J6D7Z1_RHIMP</name>
<accession>A0A9J6D7Z1</accession>
<proteinExistence type="predicted"/>
<dbReference type="AlphaFoldDB" id="A0A9J6D7Z1"/>
<organism evidence="2 3">
    <name type="scientific">Rhipicephalus microplus</name>
    <name type="common">Cattle tick</name>
    <name type="synonym">Boophilus microplus</name>
    <dbReference type="NCBI Taxonomy" id="6941"/>
    <lineage>
        <taxon>Eukaryota</taxon>
        <taxon>Metazoa</taxon>
        <taxon>Ecdysozoa</taxon>
        <taxon>Arthropoda</taxon>
        <taxon>Chelicerata</taxon>
        <taxon>Arachnida</taxon>
        <taxon>Acari</taxon>
        <taxon>Parasitiformes</taxon>
        <taxon>Ixodida</taxon>
        <taxon>Ixodoidea</taxon>
        <taxon>Ixodidae</taxon>
        <taxon>Rhipicephalinae</taxon>
        <taxon>Rhipicephalus</taxon>
        <taxon>Boophilus</taxon>
    </lineage>
</organism>
<feature type="region of interest" description="Disordered" evidence="1">
    <location>
        <begin position="1"/>
        <end position="59"/>
    </location>
</feature>
<feature type="compositionally biased region" description="Basic residues" evidence="1">
    <location>
        <begin position="10"/>
        <end position="19"/>
    </location>
</feature>
<comment type="caution">
    <text evidence="2">The sequence shown here is derived from an EMBL/GenBank/DDBJ whole genome shotgun (WGS) entry which is preliminary data.</text>
</comment>
<feature type="compositionally biased region" description="Polar residues" evidence="1">
    <location>
        <begin position="23"/>
        <end position="36"/>
    </location>
</feature>
<keyword evidence="3" id="KW-1185">Reference proteome</keyword>
<reference evidence="2" key="2">
    <citation type="submission" date="2021-09" db="EMBL/GenBank/DDBJ databases">
        <authorList>
            <person name="Jia N."/>
            <person name="Wang J."/>
            <person name="Shi W."/>
            <person name="Du L."/>
            <person name="Sun Y."/>
            <person name="Zhan W."/>
            <person name="Jiang J."/>
            <person name="Wang Q."/>
            <person name="Zhang B."/>
            <person name="Ji P."/>
            <person name="Sakyi L.B."/>
            <person name="Cui X."/>
            <person name="Yuan T."/>
            <person name="Jiang B."/>
            <person name="Yang W."/>
            <person name="Lam T.T.-Y."/>
            <person name="Chang Q."/>
            <person name="Ding S."/>
            <person name="Wang X."/>
            <person name="Zhu J."/>
            <person name="Ruan X."/>
            <person name="Zhao L."/>
            <person name="Wei J."/>
            <person name="Que T."/>
            <person name="Du C."/>
            <person name="Cheng J."/>
            <person name="Dai P."/>
            <person name="Han X."/>
            <person name="Huang E."/>
            <person name="Gao Y."/>
            <person name="Liu J."/>
            <person name="Shao H."/>
            <person name="Ye R."/>
            <person name="Li L."/>
            <person name="Wei W."/>
            <person name="Wang X."/>
            <person name="Wang C."/>
            <person name="Huo Q."/>
            <person name="Li W."/>
            <person name="Guo W."/>
            <person name="Chen H."/>
            <person name="Chen S."/>
            <person name="Zhou L."/>
            <person name="Zhou L."/>
            <person name="Ni X."/>
            <person name="Tian J."/>
            <person name="Zhou Y."/>
            <person name="Sheng Y."/>
            <person name="Liu T."/>
            <person name="Pan Y."/>
            <person name="Xia L."/>
            <person name="Li J."/>
            <person name="Zhao F."/>
            <person name="Cao W."/>
        </authorList>
    </citation>
    <scope>NUCLEOTIDE SEQUENCE</scope>
    <source>
        <strain evidence="2">Rmic-2018</strain>
        <tissue evidence="2">Larvae</tissue>
    </source>
</reference>
<sequence>MPTYAALKRAERRKIKAKARLSFGSTSKAPSTQPSRRNVDLPRHSTRPEVQQRGEGRLRCDDSEYRAKGAASNLCTNDEKAEKALINVRAAESSSDSVEAIDGNEWESSTKKSTIDASSFNSEGNRITWEKAQSDALADSDSVVISRLPRKSLNNNGPSLVEDLQNALNAMQVQHVVYASGALAACINHGPESELSQEGRYTFVHDKRLHGGECDWRGSPRAHVYEIHGRYSSGSSDRVLQHADDDEPEHEPCSSSISSCCESAIEEEPEEANGLRYASRKVPWSCCLRGVQAVQETSDAGTQTSELNASGSVEMPLTLQSRNVDAKQLKQWLENVLQDHVSEAHQFRLKTEQLFARLQEATPQCVVRLRNCTASREQKLIDKNRADDEGSLPLPRPPLRQRNLPTSFRPENDTLARPVETKTQRVTHADKQCSSSETPLPAKKAHEQPDSKTSANTCKDVVFSVSCQEKAAKSSTDMQISQIVRMTKKQRPDLIETEIRKTLLQFRVTKGGLSGVTFSAIVDLLLGQLKAGSEGGVKECDGQLHNVWPTTEN</sequence>
<feature type="compositionally biased region" description="Basic and acidic residues" evidence="1">
    <location>
        <begin position="37"/>
        <end position="59"/>
    </location>
</feature>
<dbReference type="EMBL" id="JABSTU010000011">
    <property type="protein sequence ID" value="KAH8010138.1"/>
    <property type="molecule type" value="Genomic_DNA"/>
</dbReference>
<evidence type="ECO:0000313" key="3">
    <source>
        <dbReference type="Proteomes" id="UP000821866"/>
    </source>
</evidence>
<protein>
    <submittedName>
        <fullName evidence="2">Uncharacterized protein</fullName>
    </submittedName>
</protein>
<reference evidence="2" key="1">
    <citation type="journal article" date="2020" name="Cell">
        <title>Large-Scale Comparative Analyses of Tick Genomes Elucidate Their Genetic Diversity and Vector Capacities.</title>
        <authorList>
            <consortium name="Tick Genome and Microbiome Consortium (TIGMIC)"/>
            <person name="Jia N."/>
            <person name="Wang J."/>
            <person name="Shi W."/>
            <person name="Du L."/>
            <person name="Sun Y."/>
            <person name="Zhan W."/>
            <person name="Jiang J.F."/>
            <person name="Wang Q."/>
            <person name="Zhang B."/>
            <person name="Ji P."/>
            <person name="Bell-Sakyi L."/>
            <person name="Cui X.M."/>
            <person name="Yuan T.T."/>
            <person name="Jiang B.G."/>
            <person name="Yang W.F."/>
            <person name="Lam T.T."/>
            <person name="Chang Q.C."/>
            <person name="Ding S.J."/>
            <person name="Wang X.J."/>
            <person name="Zhu J.G."/>
            <person name="Ruan X.D."/>
            <person name="Zhao L."/>
            <person name="Wei J.T."/>
            <person name="Ye R.Z."/>
            <person name="Que T.C."/>
            <person name="Du C.H."/>
            <person name="Zhou Y.H."/>
            <person name="Cheng J.X."/>
            <person name="Dai P.F."/>
            <person name="Guo W.B."/>
            <person name="Han X.H."/>
            <person name="Huang E.J."/>
            <person name="Li L.F."/>
            <person name="Wei W."/>
            <person name="Gao Y.C."/>
            <person name="Liu J.Z."/>
            <person name="Shao H.Z."/>
            <person name="Wang X."/>
            <person name="Wang C.C."/>
            <person name="Yang T.C."/>
            <person name="Huo Q.B."/>
            <person name="Li W."/>
            <person name="Chen H.Y."/>
            <person name="Chen S.E."/>
            <person name="Zhou L.G."/>
            <person name="Ni X.B."/>
            <person name="Tian J.H."/>
            <person name="Sheng Y."/>
            <person name="Liu T."/>
            <person name="Pan Y.S."/>
            <person name="Xia L.Y."/>
            <person name="Li J."/>
            <person name="Zhao F."/>
            <person name="Cao W.C."/>
        </authorList>
    </citation>
    <scope>NUCLEOTIDE SEQUENCE</scope>
    <source>
        <strain evidence="2">Rmic-2018</strain>
    </source>
</reference>
<evidence type="ECO:0000256" key="1">
    <source>
        <dbReference type="SAM" id="MobiDB-lite"/>
    </source>
</evidence>